<dbReference type="Proteomes" id="UP000037046">
    <property type="component" value="Unassembled WGS sequence"/>
</dbReference>
<organism evidence="1 2">
    <name type="scientific">Roseovarius tolerans</name>
    <dbReference type="NCBI Taxonomy" id="74031"/>
    <lineage>
        <taxon>Bacteria</taxon>
        <taxon>Pseudomonadati</taxon>
        <taxon>Pseudomonadota</taxon>
        <taxon>Alphaproteobacteria</taxon>
        <taxon>Rhodobacterales</taxon>
        <taxon>Roseobacteraceae</taxon>
        <taxon>Roseovarius</taxon>
    </lineage>
</organism>
<dbReference type="AlphaFoldDB" id="A0A0L6CYN8"/>
<keyword evidence="2" id="KW-1185">Reference proteome</keyword>
<sequence length="69" mass="7918">MTYARQADGYTEKSPRHALLFELIRQRSMAQHVSQRIAQTPPANPVEVLLFADDARRSLVMQEHPRVTS</sequence>
<reference evidence="2" key="1">
    <citation type="submission" date="2015-07" db="EMBL/GenBank/DDBJ databases">
        <title>Draft Genome Sequence of Roseovarius tolerans EL-164, a producer of N-Acylated Alanine Methyl Esters (NAMEs).</title>
        <authorList>
            <person name="Voget S."/>
            <person name="Bruns H."/>
            <person name="Wagner-Doebler I."/>
            <person name="Schulz S."/>
            <person name="Daniel R."/>
        </authorList>
    </citation>
    <scope>NUCLEOTIDE SEQUENCE [LARGE SCALE GENOMIC DNA]</scope>
    <source>
        <strain evidence="2">EL-164</strain>
    </source>
</reference>
<accession>A0A0L6CYN8</accession>
<dbReference type="EMBL" id="LGVV01000007">
    <property type="protein sequence ID" value="KNX42593.1"/>
    <property type="molecule type" value="Genomic_DNA"/>
</dbReference>
<proteinExistence type="predicted"/>
<dbReference type="OrthoDB" id="7746086at2"/>
<comment type="caution">
    <text evidence="1">The sequence shown here is derived from an EMBL/GenBank/DDBJ whole genome shotgun (WGS) entry which is preliminary data.</text>
</comment>
<dbReference type="STRING" id="74031.SAMN04488077_101166"/>
<gene>
    <name evidence="1" type="ORF">ROTO_08950</name>
</gene>
<evidence type="ECO:0000313" key="2">
    <source>
        <dbReference type="Proteomes" id="UP000037046"/>
    </source>
</evidence>
<protein>
    <submittedName>
        <fullName evidence="1">Uncharacterized protein</fullName>
    </submittedName>
</protein>
<evidence type="ECO:0000313" key="1">
    <source>
        <dbReference type="EMBL" id="KNX42593.1"/>
    </source>
</evidence>
<name>A0A0L6CYN8_9RHOB</name>